<organism evidence="6 7">
    <name type="scientific">Lachnellula arida</name>
    <dbReference type="NCBI Taxonomy" id="1316785"/>
    <lineage>
        <taxon>Eukaryota</taxon>
        <taxon>Fungi</taxon>
        <taxon>Dikarya</taxon>
        <taxon>Ascomycota</taxon>
        <taxon>Pezizomycotina</taxon>
        <taxon>Leotiomycetes</taxon>
        <taxon>Helotiales</taxon>
        <taxon>Lachnaceae</taxon>
        <taxon>Lachnellula</taxon>
    </lineage>
</organism>
<dbReference type="Pfam" id="PF04828">
    <property type="entry name" value="GFA"/>
    <property type="match status" value="1"/>
</dbReference>
<gene>
    <name evidence="6" type="ORF">LARI1_G002713</name>
</gene>
<dbReference type="InterPro" id="IPR011057">
    <property type="entry name" value="Mss4-like_sf"/>
</dbReference>
<dbReference type="PROSITE" id="PS51891">
    <property type="entry name" value="CENP_V_GFA"/>
    <property type="match status" value="1"/>
</dbReference>
<evidence type="ECO:0000313" key="6">
    <source>
        <dbReference type="EMBL" id="TVY20063.1"/>
    </source>
</evidence>
<name>A0A8T9BNJ9_9HELO</name>
<dbReference type="AlphaFoldDB" id="A0A8T9BNJ9"/>
<dbReference type="OrthoDB" id="1601230at2759"/>
<keyword evidence="4" id="KW-0456">Lyase</keyword>
<evidence type="ECO:0000313" key="7">
    <source>
        <dbReference type="Proteomes" id="UP000469559"/>
    </source>
</evidence>
<protein>
    <recommendedName>
        <fullName evidence="5">CENP-V/GFA domain-containing protein</fullName>
    </recommendedName>
</protein>
<dbReference type="SUPFAM" id="SSF51316">
    <property type="entry name" value="Mss4-like"/>
    <property type="match status" value="1"/>
</dbReference>
<evidence type="ECO:0000259" key="5">
    <source>
        <dbReference type="PROSITE" id="PS51891"/>
    </source>
</evidence>
<evidence type="ECO:0000256" key="4">
    <source>
        <dbReference type="ARBA" id="ARBA00023239"/>
    </source>
</evidence>
<keyword evidence="2" id="KW-0479">Metal-binding</keyword>
<feature type="domain" description="CENP-V/GFA" evidence="5">
    <location>
        <begin position="2"/>
        <end position="118"/>
    </location>
</feature>
<accession>A0A8T9BNJ9</accession>
<dbReference type="Gene3D" id="3.90.1590.10">
    <property type="entry name" value="glutathione-dependent formaldehyde- activating enzyme (gfa)"/>
    <property type="match status" value="1"/>
</dbReference>
<keyword evidence="7" id="KW-1185">Reference proteome</keyword>
<evidence type="ECO:0000256" key="2">
    <source>
        <dbReference type="ARBA" id="ARBA00022723"/>
    </source>
</evidence>
<dbReference type="PANTHER" id="PTHR33337">
    <property type="entry name" value="GFA DOMAIN-CONTAINING PROTEIN"/>
    <property type="match status" value="1"/>
</dbReference>
<comment type="caution">
    <text evidence="6">The sequence shown here is derived from an EMBL/GenBank/DDBJ whole genome shotgun (WGS) entry which is preliminary data.</text>
</comment>
<dbReference type="Proteomes" id="UP000469559">
    <property type="component" value="Unassembled WGS sequence"/>
</dbReference>
<dbReference type="PANTHER" id="PTHR33337:SF30">
    <property type="entry name" value="DUF636 DOMAIN PROTEIN (AFU_ORTHOLOGUE AFUA_1G03180)"/>
    <property type="match status" value="1"/>
</dbReference>
<dbReference type="InterPro" id="IPR006913">
    <property type="entry name" value="CENP-V/GFA"/>
</dbReference>
<dbReference type="GO" id="GO:0016846">
    <property type="term" value="F:carbon-sulfur lyase activity"/>
    <property type="evidence" value="ECO:0007669"/>
    <property type="project" value="InterPro"/>
</dbReference>
<dbReference type="GO" id="GO:0046872">
    <property type="term" value="F:metal ion binding"/>
    <property type="evidence" value="ECO:0007669"/>
    <property type="project" value="UniProtKB-KW"/>
</dbReference>
<keyword evidence="3" id="KW-0862">Zinc</keyword>
<dbReference type="EMBL" id="QGMF01000072">
    <property type="protein sequence ID" value="TVY20063.1"/>
    <property type="molecule type" value="Genomic_DNA"/>
</dbReference>
<evidence type="ECO:0000256" key="3">
    <source>
        <dbReference type="ARBA" id="ARBA00022833"/>
    </source>
</evidence>
<comment type="similarity">
    <text evidence="1">Belongs to the Gfa family.</text>
</comment>
<proteinExistence type="inferred from homology"/>
<sequence length="150" mass="16655">MPSGGCWCDGTRYEYNVKPLDRILCHCVTCQKISGGAFTVNLMVPTKEVHMTQGAENLKSHTQPHILGGKLSVYFCGICGTCLYKQLHMSPFDQNFVIQSGTLDEVEGKLGADVEPPDQESFIECRASWLPALELIDMRKDTTRNVVAKD</sequence>
<evidence type="ECO:0000256" key="1">
    <source>
        <dbReference type="ARBA" id="ARBA00005495"/>
    </source>
</evidence>
<reference evidence="6 7" key="1">
    <citation type="submission" date="2018-05" db="EMBL/GenBank/DDBJ databases">
        <title>Whole genome sequencing for identification of molecular markers to develop diagnostic detection tools for the regulated plant pathogen Lachnellula willkommii.</title>
        <authorList>
            <person name="Giroux E."/>
            <person name="Bilodeau G."/>
        </authorList>
    </citation>
    <scope>NUCLEOTIDE SEQUENCE [LARGE SCALE GENOMIC DNA]</scope>
    <source>
        <strain evidence="6 7">CBS 203.66</strain>
    </source>
</reference>